<keyword evidence="3" id="KW-1185">Reference proteome</keyword>
<gene>
    <name evidence="2" type="ORF">EDM21_23090</name>
</gene>
<comment type="caution">
    <text evidence="2">The sequence shown here is derived from an EMBL/GenBank/DDBJ whole genome shotgun (WGS) entry which is preliminary data.</text>
</comment>
<dbReference type="Proteomes" id="UP000490800">
    <property type="component" value="Unassembled WGS sequence"/>
</dbReference>
<dbReference type="EMBL" id="RHLK01000022">
    <property type="protein sequence ID" value="MVP02374.1"/>
    <property type="molecule type" value="Genomic_DNA"/>
</dbReference>
<feature type="transmembrane region" description="Helical" evidence="1">
    <location>
        <begin position="6"/>
        <end position="22"/>
    </location>
</feature>
<feature type="transmembrane region" description="Helical" evidence="1">
    <location>
        <begin position="106"/>
        <end position="127"/>
    </location>
</feature>
<dbReference type="AlphaFoldDB" id="A0A7X3FMT7"/>
<evidence type="ECO:0000313" key="3">
    <source>
        <dbReference type="Proteomes" id="UP000490800"/>
    </source>
</evidence>
<protein>
    <submittedName>
        <fullName evidence="2">Uncharacterized protein</fullName>
    </submittedName>
</protein>
<name>A0A7X3FMT7_9BACL</name>
<feature type="transmembrane region" description="Helical" evidence="1">
    <location>
        <begin position="72"/>
        <end position="94"/>
    </location>
</feature>
<sequence length="171" mass="18987">MIILLAISFLLVLICVVILRRTSFRPLPWFVKMSAVRRFRGPFAYGGFVFLLNMIIFITLAGLFVASITVSFAGAFILFLLIGISLSMFVWIQASISRGGKTKDKWITGVIGSIFYFAVMIYLFLQIFQVPADTPEGQIQIVGLMLGFVITLTAGVTCILTIRFAREKGSV</sequence>
<evidence type="ECO:0000313" key="2">
    <source>
        <dbReference type="EMBL" id="MVP02374.1"/>
    </source>
</evidence>
<keyword evidence="1" id="KW-1133">Transmembrane helix</keyword>
<proteinExistence type="predicted"/>
<reference evidence="2 3" key="1">
    <citation type="journal article" date="2019" name="Microorganisms">
        <title>Paenibacillus lutrae sp. nov., A Chitinolytic Species Isolated from A River Otter in Castril Natural Park, Granada, Spain.</title>
        <authorList>
            <person name="Rodriguez M."/>
            <person name="Reina J.C."/>
            <person name="Bejar V."/>
            <person name="Llamas I."/>
        </authorList>
    </citation>
    <scope>NUCLEOTIDE SEQUENCE [LARGE SCALE GENOMIC DNA]</scope>
    <source>
        <strain evidence="2 3">N10</strain>
    </source>
</reference>
<keyword evidence="1" id="KW-0472">Membrane</keyword>
<dbReference type="OrthoDB" id="2629110at2"/>
<evidence type="ECO:0000256" key="1">
    <source>
        <dbReference type="SAM" id="Phobius"/>
    </source>
</evidence>
<keyword evidence="1" id="KW-0812">Transmembrane</keyword>
<dbReference type="RefSeq" id="WP_157338736.1">
    <property type="nucleotide sequence ID" value="NZ_RHLK01000022.1"/>
</dbReference>
<organism evidence="2 3">
    <name type="scientific">Paenibacillus lutrae</name>
    <dbReference type="NCBI Taxonomy" id="2078573"/>
    <lineage>
        <taxon>Bacteria</taxon>
        <taxon>Bacillati</taxon>
        <taxon>Bacillota</taxon>
        <taxon>Bacilli</taxon>
        <taxon>Bacillales</taxon>
        <taxon>Paenibacillaceae</taxon>
        <taxon>Paenibacillus</taxon>
    </lineage>
</organism>
<accession>A0A7X3FMT7</accession>
<feature type="transmembrane region" description="Helical" evidence="1">
    <location>
        <begin position="43"/>
        <end position="66"/>
    </location>
</feature>
<feature type="transmembrane region" description="Helical" evidence="1">
    <location>
        <begin position="139"/>
        <end position="162"/>
    </location>
</feature>